<keyword evidence="2" id="KW-1185">Reference proteome</keyword>
<dbReference type="EMBL" id="VIBQ01000014">
    <property type="protein sequence ID" value="KAB8349674.1"/>
    <property type="molecule type" value="Genomic_DNA"/>
</dbReference>
<protein>
    <submittedName>
        <fullName evidence="1">Uncharacterized protein</fullName>
    </submittedName>
</protein>
<gene>
    <name evidence="1" type="ORF">FH972_023692</name>
</gene>
<reference evidence="1 2" key="1">
    <citation type="submission" date="2019-06" db="EMBL/GenBank/DDBJ databases">
        <title>A chromosomal-level reference genome of Carpinus fangiana (Coryloideae, Betulaceae).</title>
        <authorList>
            <person name="Yang X."/>
            <person name="Wang Z."/>
            <person name="Zhang L."/>
            <person name="Hao G."/>
            <person name="Liu J."/>
            <person name="Yang Y."/>
        </authorList>
    </citation>
    <scope>NUCLEOTIDE SEQUENCE [LARGE SCALE GENOMIC DNA]</scope>
    <source>
        <strain evidence="1">Cfa_2016G</strain>
        <tissue evidence="1">Leaf</tissue>
    </source>
</reference>
<proteinExistence type="predicted"/>
<sequence>MGRGAKERQRTKEQHTFCDAFRIAGCFDEGRALDADQTDDAVRSATTISADPRHSLAPPVQRITGYALCAYPQQLAT</sequence>
<accession>A0A5N6KVX6</accession>
<dbReference type="AlphaFoldDB" id="A0A5N6KVX6"/>
<evidence type="ECO:0000313" key="2">
    <source>
        <dbReference type="Proteomes" id="UP000327013"/>
    </source>
</evidence>
<comment type="caution">
    <text evidence="1">The sequence shown here is derived from an EMBL/GenBank/DDBJ whole genome shotgun (WGS) entry which is preliminary data.</text>
</comment>
<dbReference type="Proteomes" id="UP000327013">
    <property type="component" value="Unassembled WGS sequence"/>
</dbReference>
<organism evidence="1 2">
    <name type="scientific">Carpinus fangiana</name>
    <dbReference type="NCBI Taxonomy" id="176857"/>
    <lineage>
        <taxon>Eukaryota</taxon>
        <taxon>Viridiplantae</taxon>
        <taxon>Streptophyta</taxon>
        <taxon>Embryophyta</taxon>
        <taxon>Tracheophyta</taxon>
        <taxon>Spermatophyta</taxon>
        <taxon>Magnoliopsida</taxon>
        <taxon>eudicotyledons</taxon>
        <taxon>Gunneridae</taxon>
        <taxon>Pentapetalae</taxon>
        <taxon>rosids</taxon>
        <taxon>fabids</taxon>
        <taxon>Fagales</taxon>
        <taxon>Betulaceae</taxon>
        <taxon>Carpinus</taxon>
    </lineage>
</organism>
<evidence type="ECO:0000313" key="1">
    <source>
        <dbReference type="EMBL" id="KAB8349674.1"/>
    </source>
</evidence>
<name>A0A5N6KVX6_9ROSI</name>